<dbReference type="OrthoDB" id="2440396at2759"/>
<comment type="caution">
    <text evidence="2">The sequence shown here is derived from an EMBL/GenBank/DDBJ whole genome shotgun (WGS) entry which is preliminary data.</text>
</comment>
<proteinExistence type="predicted"/>
<name>A0A9P6SRU2_9FUNG</name>
<dbReference type="Proteomes" id="UP000749646">
    <property type="component" value="Unassembled WGS sequence"/>
</dbReference>
<gene>
    <name evidence="2" type="ORF">BGZ65_010093</name>
</gene>
<evidence type="ECO:0000313" key="2">
    <source>
        <dbReference type="EMBL" id="KAF9994287.1"/>
    </source>
</evidence>
<evidence type="ECO:0000313" key="3">
    <source>
        <dbReference type="Proteomes" id="UP000749646"/>
    </source>
</evidence>
<keyword evidence="3" id="KW-1185">Reference proteome</keyword>
<feature type="compositionally biased region" description="Basic and acidic residues" evidence="1">
    <location>
        <begin position="98"/>
        <end position="109"/>
    </location>
</feature>
<accession>A0A9P6SRU2</accession>
<reference evidence="2" key="1">
    <citation type="journal article" date="2020" name="Fungal Divers.">
        <title>Resolving the Mortierellaceae phylogeny through synthesis of multi-gene phylogenetics and phylogenomics.</title>
        <authorList>
            <person name="Vandepol N."/>
            <person name="Liber J."/>
            <person name="Desiro A."/>
            <person name="Na H."/>
            <person name="Kennedy M."/>
            <person name="Barry K."/>
            <person name="Grigoriev I.V."/>
            <person name="Miller A.N."/>
            <person name="O'Donnell K."/>
            <person name="Stajich J.E."/>
            <person name="Bonito G."/>
        </authorList>
    </citation>
    <scope>NUCLEOTIDE SEQUENCE</scope>
    <source>
        <strain evidence="2">MES-2147</strain>
    </source>
</reference>
<dbReference type="AlphaFoldDB" id="A0A9P6SRU2"/>
<organism evidence="2 3">
    <name type="scientific">Modicella reniformis</name>
    <dbReference type="NCBI Taxonomy" id="1440133"/>
    <lineage>
        <taxon>Eukaryota</taxon>
        <taxon>Fungi</taxon>
        <taxon>Fungi incertae sedis</taxon>
        <taxon>Mucoromycota</taxon>
        <taxon>Mortierellomycotina</taxon>
        <taxon>Mortierellomycetes</taxon>
        <taxon>Mortierellales</taxon>
        <taxon>Mortierellaceae</taxon>
        <taxon>Modicella</taxon>
    </lineage>
</organism>
<feature type="region of interest" description="Disordered" evidence="1">
    <location>
        <begin position="76"/>
        <end position="109"/>
    </location>
</feature>
<evidence type="ECO:0000256" key="1">
    <source>
        <dbReference type="SAM" id="MobiDB-lite"/>
    </source>
</evidence>
<protein>
    <submittedName>
        <fullName evidence="2">Uncharacterized protein</fullName>
    </submittedName>
</protein>
<sequence>MKYINHLVGPGTTSSKPKTKNRLIVDGIDLSVLLMAARLDIVQRQSELKDVSDLLSLNFILDDEVLVKHLPTKIKRTLGPPLQAPSKDEKGVCNAMNQRDREDPEDHHF</sequence>
<dbReference type="EMBL" id="JAAAHW010001611">
    <property type="protein sequence ID" value="KAF9994287.1"/>
    <property type="molecule type" value="Genomic_DNA"/>
</dbReference>